<feature type="domain" description="DUF6699" evidence="1">
    <location>
        <begin position="143"/>
        <end position="207"/>
    </location>
</feature>
<organism evidence="2 3">
    <name type="scientific">Mycena indigotica</name>
    <dbReference type="NCBI Taxonomy" id="2126181"/>
    <lineage>
        <taxon>Eukaryota</taxon>
        <taxon>Fungi</taxon>
        <taxon>Dikarya</taxon>
        <taxon>Basidiomycota</taxon>
        <taxon>Agaricomycotina</taxon>
        <taxon>Agaricomycetes</taxon>
        <taxon>Agaricomycetidae</taxon>
        <taxon>Agaricales</taxon>
        <taxon>Marasmiineae</taxon>
        <taxon>Mycenaceae</taxon>
        <taxon>Mycena</taxon>
    </lineage>
</organism>
<dbReference type="OrthoDB" id="2900663at2759"/>
<dbReference type="GeneID" id="59352457"/>
<dbReference type="Pfam" id="PF20415">
    <property type="entry name" value="DUF6699"/>
    <property type="match status" value="1"/>
</dbReference>
<dbReference type="InterPro" id="IPR046522">
    <property type="entry name" value="DUF6699"/>
</dbReference>
<dbReference type="InterPro" id="IPR032675">
    <property type="entry name" value="LRR_dom_sf"/>
</dbReference>
<reference evidence="2" key="1">
    <citation type="submission" date="2020-05" db="EMBL/GenBank/DDBJ databases">
        <title>Mycena genomes resolve the evolution of fungal bioluminescence.</title>
        <authorList>
            <person name="Tsai I.J."/>
        </authorList>
    </citation>
    <scope>NUCLEOTIDE SEQUENCE</scope>
    <source>
        <strain evidence="2">171206Taipei</strain>
    </source>
</reference>
<protein>
    <recommendedName>
        <fullName evidence="1">DUF6699 domain-containing protein</fullName>
    </recommendedName>
</protein>
<gene>
    <name evidence="2" type="ORF">MIND_01350600</name>
</gene>
<dbReference type="EMBL" id="JACAZF010000016">
    <property type="protein sequence ID" value="KAF7289768.1"/>
    <property type="molecule type" value="Genomic_DNA"/>
</dbReference>
<name>A0A8H6RZF4_9AGAR</name>
<sequence length="531" mass="59392">MPPIPHHLDHHYEEELKTNDNDDNFFVNHPWLQSTPAATSSQHFESFHAPVPLPSTSTIHSFQFPIHDRVQSSTIWGPGNIWTPTVVCDDTSLSDSPPPRPAIALIPLPPQVEGIDPVVLHPMLRAGGRVANVDFAAFRVESHDERRAFRPGIWRDKATTPGLPSLTVMIPELPWVVVAHASIGGAVHVGDVFKAIWSSLSMRLEPELIQTSALFSRPVKVSQHTNLQVAMLTLAATSEPRLPAELERKVFRLAAKSDWQAVLPLLLVAQRVRVWVQPLLFHVVRINDSPHSRAFIANALANPAICSTVRYLSLEEPLQSMDKSIIAPIVRQCILVAEVAISSFDFNTPEYLNAIASFQSNRGLTVNIGSFFRPQAIDGMHAAFANITHLTLLDYILKEFVLTNLCASTAIPALPSLTHLRLKLIYTLFPGSPALLQKLVGNCPHLKLLLLVVDTDISHQPIPIDDMRALCASDPQTRIMFIADKRRYNRLWSDWEYSARGADNDWNLANDFIQRKRAGFVEPDKWWIIVK</sequence>
<evidence type="ECO:0000313" key="2">
    <source>
        <dbReference type="EMBL" id="KAF7289768.1"/>
    </source>
</evidence>
<evidence type="ECO:0000259" key="1">
    <source>
        <dbReference type="Pfam" id="PF20415"/>
    </source>
</evidence>
<keyword evidence="3" id="KW-1185">Reference proteome</keyword>
<dbReference type="RefSeq" id="XP_037213497.1">
    <property type="nucleotide sequence ID" value="XM_037369941.1"/>
</dbReference>
<accession>A0A8H6RZF4</accession>
<dbReference type="Gene3D" id="3.80.10.10">
    <property type="entry name" value="Ribonuclease Inhibitor"/>
    <property type="match status" value="1"/>
</dbReference>
<evidence type="ECO:0000313" key="3">
    <source>
        <dbReference type="Proteomes" id="UP000636479"/>
    </source>
</evidence>
<dbReference type="AlphaFoldDB" id="A0A8H6RZF4"/>
<comment type="caution">
    <text evidence="2">The sequence shown here is derived from an EMBL/GenBank/DDBJ whole genome shotgun (WGS) entry which is preliminary data.</text>
</comment>
<proteinExistence type="predicted"/>
<dbReference type="Proteomes" id="UP000636479">
    <property type="component" value="Unassembled WGS sequence"/>
</dbReference>